<dbReference type="InterPro" id="IPR023170">
    <property type="entry name" value="HhH_base_excis_C"/>
</dbReference>
<dbReference type="Pfam" id="PF00730">
    <property type="entry name" value="HhH-GPD"/>
    <property type="match status" value="1"/>
</dbReference>
<keyword evidence="4" id="KW-1185">Reference proteome</keyword>
<evidence type="ECO:0000259" key="2">
    <source>
        <dbReference type="SMART" id="SM00478"/>
    </source>
</evidence>
<gene>
    <name evidence="3" type="ORF">M438DRAFT_341815</name>
</gene>
<dbReference type="AlphaFoldDB" id="A0A074Y1V3"/>
<dbReference type="HOGENOM" id="CLU_012862_9_1_1"/>
<organism evidence="3 4">
    <name type="scientific">Aureobasidium pullulans EXF-150</name>
    <dbReference type="NCBI Taxonomy" id="1043002"/>
    <lineage>
        <taxon>Eukaryota</taxon>
        <taxon>Fungi</taxon>
        <taxon>Dikarya</taxon>
        <taxon>Ascomycota</taxon>
        <taxon>Pezizomycotina</taxon>
        <taxon>Dothideomycetes</taxon>
        <taxon>Dothideomycetidae</taxon>
        <taxon>Dothideales</taxon>
        <taxon>Saccotheciaceae</taxon>
        <taxon>Aureobasidium</taxon>
    </lineage>
</organism>
<dbReference type="InterPro" id="IPR003265">
    <property type="entry name" value="HhH-GPD_domain"/>
</dbReference>
<protein>
    <submittedName>
        <fullName evidence="3">DNA glycosylase</fullName>
    </submittedName>
</protein>
<reference evidence="3 4" key="1">
    <citation type="journal article" date="2014" name="BMC Genomics">
        <title>Genome sequencing of four Aureobasidium pullulans varieties: biotechnological potential, stress tolerance, and description of new species.</title>
        <authorList>
            <person name="Gostin Ar C."/>
            <person name="Ohm R.A."/>
            <person name="Kogej T."/>
            <person name="Sonjak S."/>
            <person name="Turk M."/>
            <person name="Zajc J."/>
            <person name="Zalar P."/>
            <person name="Grube M."/>
            <person name="Sun H."/>
            <person name="Han J."/>
            <person name="Sharma A."/>
            <person name="Chiniquy J."/>
            <person name="Ngan C.Y."/>
            <person name="Lipzen A."/>
            <person name="Barry K."/>
            <person name="Grigoriev I.V."/>
            <person name="Gunde-Cimerman N."/>
        </authorList>
    </citation>
    <scope>NUCLEOTIDE SEQUENCE [LARGE SCALE GENOMIC DNA]</scope>
    <source>
        <strain evidence="3 4">EXF-150</strain>
    </source>
</reference>
<dbReference type="Gene3D" id="1.10.1670.10">
    <property type="entry name" value="Helix-hairpin-Helix base-excision DNA repair enzymes (C-terminal)"/>
    <property type="match status" value="1"/>
</dbReference>
<dbReference type="SMART" id="SM00478">
    <property type="entry name" value="ENDO3c"/>
    <property type="match status" value="1"/>
</dbReference>
<feature type="domain" description="HhH-GPD" evidence="2">
    <location>
        <begin position="144"/>
        <end position="305"/>
    </location>
</feature>
<feature type="compositionally biased region" description="Low complexity" evidence="1">
    <location>
        <begin position="16"/>
        <end position="29"/>
    </location>
</feature>
<dbReference type="SUPFAM" id="SSF48150">
    <property type="entry name" value="DNA-glycosylase"/>
    <property type="match status" value="1"/>
</dbReference>
<dbReference type="CDD" id="cd00056">
    <property type="entry name" value="ENDO3c"/>
    <property type="match status" value="1"/>
</dbReference>
<evidence type="ECO:0000256" key="1">
    <source>
        <dbReference type="SAM" id="MobiDB-lite"/>
    </source>
</evidence>
<dbReference type="GO" id="GO:0006285">
    <property type="term" value="P:base-excision repair, AP site formation"/>
    <property type="evidence" value="ECO:0007669"/>
    <property type="project" value="UniProtKB-ARBA"/>
</dbReference>
<dbReference type="GeneID" id="40746900"/>
<evidence type="ECO:0000313" key="3">
    <source>
        <dbReference type="EMBL" id="KEQ88157.1"/>
    </source>
</evidence>
<feature type="compositionally biased region" description="Basic residues" evidence="1">
    <location>
        <begin position="33"/>
        <end position="46"/>
    </location>
</feature>
<dbReference type="PANTHER" id="PTHR47203">
    <property type="match status" value="1"/>
</dbReference>
<name>A0A074Y1V3_AURPU</name>
<dbReference type="PANTHER" id="PTHR47203:SF1">
    <property type="entry name" value="HYPOTHETICAL BASE EXCISION DNA REPAIR PROTEIN (EUROFUNG)"/>
    <property type="match status" value="1"/>
</dbReference>
<dbReference type="Gene3D" id="1.10.340.30">
    <property type="entry name" value="Hypothetical protein, domain 2"/>
    <property type="match status" value="1"/>
</dbReference>
<dbReference type="EMBL" id="KL584975">
    <property type="protein sequence ID" value="KEQ88157.1"/>
    <property type="molecule type" value="Genomic_DNA"/>
</dbReference>
<evidence type="ECO:0000313" key="4">
    <source>
        <dbReference type="Proteomes" id="UP000030706"/>
    </source>
</evidence>
<sequence>MGPSTRAATKAVQNGISKSASPSKAISRPVANSKHKVVKRETKSHKTKLDNKTKESIVATTAIDSKSTPVTNDDNLANKKWTSWSAHSSASPFPTFAHPTAQECKAAHTILHKMHHEAVAKEFADPDTPETIANVLDAMIIAVLSQATSWSNAKRAMGGLRSTYGDLFAYDAILAKGDETLQQALRPGGLHIRKAKIIMTILKQVQETNDASWDLNYIIDLPNEQAMEKLLQFKYIGSKSAGVVLSWCLKRTVYIVDTHCYRIAKLWNWTPKDATVEKTQQHLDAKIPTELKFDLHFLMIAHGRTCPVCRGGSKVGGLCDAQKEIKTLLKKEGAKK</sequence>
<dbReference type="GO" id="GO:0000702">
    <property type="term" value="F:oxidized base lesion DNA N-glycosylase activity"/>
    <property type="evidence" value="ECO:0007669"/>
    <property type="project" value="UniProtKB-ARBA"/>
</dbReference>
<dbReference type="InterPro" id="IPR011257">
    <property type="entry name" value="DNA_glycosylase"/>
</dbReference>
<dbReference type="STRING" id="1043002.A0A074Y1V3"/>
<proteinExistence type="predicted"/>
<dbReference type="RefSeq" id="XP_029764344.1">
    <property type="nucleotide sequence ID" value="XM_029904594.1"/>
</dbReference>
<accession>A0A074Y1V3</accession>
<dbReference type="OrthoDB" id="5607at2759"/>
<feature type="region of interest" description="Disordered" evidence="1">
    <location>
        <begin position="1"/>
        <end position="53"/>
    </location>
</feature>
<dbReference type="Proteomes" id="UP000030706">
    <property type="component" value="Unassembled WGS sequence"/>
</dbReference>